<dbReference type="RefSeq" id="WP_075063476.1">
    <property type="nucleotide sequence ID" value="NZ_LGCL01000029.1"/>
</dbReference>
<name>A0A0P6XS31_9CHLR</name>
<feature type="transmembrane region" description="Helical" evidence="1">
    <location>
        <begin position="16"/>
        <end position="38"/>
    </location>
</feature>
<keyword evidence="1" id="KW-1133">Transmembrane helix</keyword>
<feature type="transmembrane region" description="Helical" evidence="1">
    <location>
        <begin position="118"/>
        <end position="134"/>
    </location>
</feature>
<keyword evidence="3" id="KW-1185">Reference proteome</keyword>
<feature type="transmembrane region" description="Helical" evidence="1">
    <location>
        <begin position="90"/>
        <end position="112"/>
    </location>
</feature>
<keyword evidence="1" id="KW-0812">Transmembrane</keyword>
<dbReference type="EMBL" id="LGCL01000029">
    <property type="protein sequence ID" value="KPL75293.1"/>
    <property type="molecule type" value="Genomic_DNA"/>
</dbReference>
<feature type="transmembrane region" description="Helical" evidence="1">
    <location>
        <begin position="50"/>
        <end position="69"/>
    </location>
</feature>
<evidence type="ECO:0000256" key="1">
    <source>
        <dbReference type="SAM" id="Phobius"/>
    </source>
</evidence>
<evidence type="ECO:0000313" key="3">
    <source>
        <dbReference type="Proteomes" id="UP000050417"/>
    </source>
</evidence>
<gene>
    <name evidence="2" type="ORF">ADN00_13110</name>
</gene>
<protein>
    <submittedName>
        <fullName evidence="2">Uncharacterized protein</fullName>
    </submittedName>
</protein>
<organism evidence="2 3">
    <name type="scientific">Ornatilinea apprima</name>
    <dbReference type="NCBI Taxonomy" id="1134406"/>
    <lineage>
        <taxon>Bacteria</taxon>
        <taxon>Bacillati</taxon>
        <taxon>Chloroflexota</taxon>
        <taxon>Anaerolineae</taxon>
        <taxon>Anaerolineales</taxon>
        <taxon>Anaerolineaceae</taxon>
        <taxon>Ornatilinea</taxon>
    </lineage>
</organism>
<evidence type="ECO:0000313" key="2">
    <source>
        <dbReference type="EMBL" id="KPL75293.1"/>
    </source>
</evidence>
<proteinExistence type="predicted"/>
<accession>A0A0P6XS31</accession>
<dbReference type="Proteomes" id="UP000050417">
    <property type="component" value="Unassembled WGS sequence"/>
</dbReference>
<sequence>MDFPVRRTSIPVSRPLRAVIHGMALAIVDLLAGMGALSLQRLAAGELSPLAIQIPAALVLTVLGFEAWCQLCQRSQGFKRLTPRGRWDAASIFAGGLVFGPLFFVSLVPSGLGGLAEMWGIQLGANLLAVLWACRRRV</sequence>
<dbReference type="AlphaFoldDB" id="A0A0P6XS31"/>
<keyword evidence="1" id="KW-0472">Membrane</keyword>
<reference evidence="2 3" key="1">
    <citation type="submission" date="2015-07" db="EMBL/GenBank/DDBJ databases">
        <title>Genome sequence of Ornatilinea apprima DSM 23815.</title>
        <authorList>
            <person name="Hemp J."/>
            <person name="Ward L.M."/>
            <person name="Pace L.A."/>
            <person name="Fischer W.W."/>
        </authorList>
    </citation>
    <scope>NUCLEOTIDE SEQUENCE [LARGE SCALE GENOMIC DNA]</scope>
    <source>
        <strain evidence="2 3">P3M-1</strain>
    </source>
</reference>
<comment type="caution">
    <text evidence="2">The sequence shown here is derived from an EMBL/GenBank/DDBJ whole genome shotgun (WGS) entry which is preliminary data.</text>
</comment>